<reference evidence="1 2" key="1">
    <citation type="journal article" date="2016" name="Nat. Commun.">
        <title>Thousands of microbial genomes shed light on interconnected biogeochemical processes in an aquifer system.</title>
        <authorList>
            <person name="Anantharaman K."/>
            <person name="Brown C.T."/>
            <person name="Hug L.A."/>
            <person name="Sharon I."/>
            <person name="Castelle C.J."/>
            <person name="Probst A.J."/>
            <person name="Thomas B.C."/>
            <person name="Singh A."/>
            <person name="Wilkins M.J."/>
            <person name="Karaoz U."/>
            <person name="Brodie E.L."/>
            <person name="Williams K.H."/>
            <person name="Hubbard S.S."/>
            <person name="Banfield J.F."/>
        </authorList>
    </citation>
    <scope>NUCLEOTIDE SEQUENCE [LARGE SCALE GENOMIC DNA]</scope>
</reference>
<dbReference type="EMBL" id="MHIC01000018">
    <property type="protein sequence ID" value="OGY45121.1"/>
    <property type="molecule type" value="Genomic_DNA"/>
</dbReference>
<comment type="caution">
    <text evidence="1">The sequence shown here is derived from an EMBL/GenBank/DDBJ whole genome shotgun (WGS) entry which is preliminary data.</text>
</comment>
<name>A0A1G1XYT9_9BACT</name>
<proteinExistence type="predicted"/>
<dbReference type="AlphaFoldDB" id="A0A1G1XYT9"/>
<evidence type="ECO:0000313" key="1">
    <source>
        <dbReference type="EMBL" id="OGY45121.1"/>
    </source>
</evidence>
<dbReference type="Proteomes" id="UP000176241">
    <property type="component" value="Unassembled WGS sequence"/>
</dbReference>
<gene>
    <name evidence="1" type="ORF">A2731_04005</name>
</gene>
<sequence length="112" mass="12635">MLDDKFFSLFDESLKTVFRCPVCSNRYNPIEAKILAERDNAHLIYLQCLNCQTAILAVILANNLGLSSVGAITDLTSEDVLKFQESEAVSFDDVIEMHQILARDRVLIDQII</sequence>
<organism evidence="1 2">
    <name type="scientific">Candidatus Buchananbacteria bacterium RIFCSPHIGHO2_01_FULL_39_8</name>
    <dbReference type="NCBI Taxonomy" id="1797533"/>
    <lineage>
        <taxon>Bacteria</taxon>
        <taxon>Candidatus Buchananiibacteriota</taxon>
    </lineage>
</organism>
<accession>A0A1G1XYT9</accession>
<protein>
    <submittedName>
        <fullName evidence="1">Uncharacterized protein</fullName>
    </submittedName>
</protein>
<evidence type="ECO:0000313" key="2">
    <source>
        <dbReference type="Proteomes" id="UP000176241"/>
    </source>
</evidence>